<keyword evidence="2" id="KW-1003">Cell membrane</keyword>
<feature type="transmembrane region" description="Helical" evidence="6">
    <location>
        <begin position="180"/>
        <end position="198"/>
    </location>
</feature>
<evidence type="ECO:0000313" key="8">
    <source>
        <dbReference type="Proteomes" id="UP000249739"/>
    </source>
</evidence>
<keyword evidence="5 6" id="KW-0472">Membrane</keyword>
<feature type="transmembrane region" description="Helical" evidence="6">
    <location>
        <begin position="21"/>
        <end position="50"/>
    </location>
</feature>
<evidence type="ECO:0000256" key="4">
    <source>
        <dbReference type="ARBA" id="ARBA00022989"/>
    </source>
</evidence>
<evidence type="ECO:0000256" key="5">
    <source>
        <dbReference type="ARBA" id="ARBA00023136"/>
    </source>
</evidence>
<dbReference type="EMBL" id="QFOT01000013">
    <property type="protein sequence ID" value="PZP56867.1"/>
    <property type="molecule type" value="Genomic_DNA"/>
</dbReference>
<comment type="caution">
    <text evidence="7">The sequence shown here is derived from an EMBL/GenBank/DDBJ whole genome shotgun (WGS) entry which is preliminary data.</text>
</comment>
<dbReference type="PANTHER" id="PTHR30213">
    <property type="entry name" value="INNER MEMBRANE PROTEIN YHJD"/>
    <property type="match status" value="1"/>
</dbReference>
<reference evidence="7 8" key="1">
    <citation type="submission" date="2017-08" db="EMBL/GenBank/DDBJ databases">
        <title>Infants hospitalized years apart are colonized by the same room-sourced microbial strains.</title>
        <authorList>
            <person name="Brooks B."/>
            <person name="Olm M.R."/>
            <person name="Firek B.A."/>
            <person name="Baker R."/>
            <person name="Thomas B.C."/>
            <person name="Morowitz M.J."/>
            <person name="Banfield J.F."/>
        </authorList>
    </citation>
    <scope>NUCLEOTIDE SEQUENCE [LARGE SCALE GENOMIC DNA]</scope>
    <source>
        <strain evidence="7">S2_006_000_R2_64</strain>
    </source>
</reference>
<comment type="subcellular location">
    <subcellularLocation>
        <location evidence="1">Cell membrane</location>
        <topology evidence="1">Multi-pass membrane protein</topology>
    </subcellularLocation>
</comment>
<sequence length="296" mass="32934">MWKQKLSKFIDLYNNINEDYLGLLAAGVAFYFLMASFPALAAAISLYGIFSDPHFIEDQITILSRFLPPEALSIFTKQITILLQASGSALGLSFLISTLFAIYSATKGVGALIKGLNIAYNRKETRGVVKLTLTGFILTLGLMVFLLMALSVIAVLPAFFNIVEIPGLTPDIYLKLRWPLLFFTALLGLEVLYSFAPCHPKFKWRWISRGSFYATLIWVTASSLFSLFVTNFGSYNETYGSISAIIILLLWFWMSAMIILLGAEINHVFKKSQQSDSNVKVTLEAGSESVDEAQKI</sequence>
<dbReference type="PIRSF" id="PIRSF035875">
    <property type="entry name" value="RNase_BN"/>
    <property type="match status" value="1"/>
</dbReference>
<evidence type="ECO:0000256" key="1">
    <source>
        <dbReference type="ARBA" id="ARBA00004651"/>
    </source>
</evidence>
<organism evidence="7 8">
    <name type="scientific">Micavibrio aeruginosavorus</name>
    <dbReference type="NCBI Taxonomy" id="349221"/>
    <lineage>
        <taxon>Bacteria</taxon>
        <taxon>Pseudomonadati</taxon>
        <taxon>Bdellovibrionota</taxon>
        <taxon>Bdellovibrionia</taxon>
        <taxon>Bdellovibrionales</taxon>
        <taxon>Pseudobdellovibrionaceae</taxon>
        <taxon>Micavibrio</taxon>
    </lineage>
</organism>
<gene>
    <name evidence="7" type="ORF">DI586_02315</name>
</gene>
<keyword evidence="4 6" id="KW-1133">Transmembrane helix</keyword>
<name>A0A2W5FSS7_9BACT</name>
<dbReference type="GO" id="GO:0005886">
    <property type="term" value="C:plasma membrane"/>
    <property type="evidence" value="ECO:0007669"/>
    <property type="project" value="UniProtKB-SubCell"/>
</dbReference>
<protein>
    <recommendedName>
        <fullName evidence="9">YihY/virulence factor BrkB family protein</fullName>
    </recommendedName>
</protein>
<dbReference type="Proteomes" id="UP000249739">
    <property type="component" value="Unassembled WGS sequence"/>
</dbReference>
<evidence type="ECO:0000256" key="6">
    <source>
        <dbReference type="SAM" id="Phobius"/>
    </source>
</evidence>
<evidence type="ECO:0000256" key="2">
    <source>
        <dbReference type="ARBA" id="ARBA00022475"/>
    </source>
</evidence>
<feature type="transmembrane region" description="Helical" evidence="6">
    <location>
        <begin position="127"/>
        <end position="160"/>
    </location>
</feature>
<feature type="transmembrane region" description="Helical" evidence="6">
    <location>
        <begin position="81"/>
        <end position="106"/>
    </location>
</feature>
<dbReference type="NCBIfam" id="TIGR00765">
    <property type="entry name" value="yihY_not_rbn"/>
    <property type="match status" value="1"/>
</dbReference>
<dbReference type="AlphaFoldDB" id="A0A2W5FSS7"/>
<dbReference type="InterPro" id="IPR017039">
    <property type="entry name" value="Virul_fac_BrkB"/>
</dbReference>
<keyword evidence="3 6" id="KW-0812">Transmembrane</keyword>
<proteinExistence type="predicted"/>
<feature type="transmembrane region" description="Helical" evidence="6">
    <location>
        <begin position="241"/>
        <end position="263"/>
    </location>
</feature>
<evidence type="ECO:0008006" key="9">
    <source>
        <dbReference type="Google" id="ProtNLM"/>
    </source>
</evidence>
<dbReference type="Pfam" id="PF03631">
    <property type="entry name" value="Virul_fac_BrkB"/>
    <property type="match status" value="1"/>
</dbReference>
<feature type="transmembrane region" description="Helical" evidence="6">
    <location>
        <begin position="210"/>
        <end position="229"/>
    </location>
</feature>
<evidence type="ECO:0000313" key="7">
    <source>
        <dbReference type="EMBL" id="PZP56867.1"/>
    </source>
</evidence>
<accession>A0A2W5FSS7</accession>
<dbReference type="PANTHER" id="PTHR30213:SF0">
    <property type="entry name" value="UPF0761 MEMBRANE PROTEIN YIHY"/>
    <property type="match status" value="1"/>
</dbReference>
<evidence type="ECO:0000256" key="3">
    <source>
        <dbReference type="ARBA" id="ARBA00022692"/>
    </source>
</evidence>